<dbReference type="RefSeq" id="NP_983285.1">
    <property type="nucleotide sequence ID" value="NM_208638.1"/>
</dbReference>
<dbReference type="STRING" id="284811.Q75CN8"/>
<proteinExistence type="predicted"/>
<dbReference type="GeneID" id="4619405"/>
<dbReference type="InParanoid" id="Q75CN8"/>
<dbReference type="PANTHER" id="PTHR10828">
    <property type="entry name" value="M-PHASE INDUCER PHOSPHATASE DUAL SPECIFICITY PHOSPHATASE CDC25"/>
    <property type="match status" value="1"/>
</dbReference>
<dbReference type="GO" id="GO:0004725">
    <property type="term" value="F:protein tyrosine phosphatase activity"/>
    <property type="evidence" value="ECO:0000318"/>
    <property type="project" value="GO_Central"/>
</dbReference>
<dbReference type="KEGG" id="ago:AGOS_ACL119C"/>
<dbReference type="GO" id="GO:0005737">
    <property type="term" value="C:cytoplasm"/>
    <property type="evidence" value="ECO:0000318"/>
    <property type="project" value="GO_Central"/>
</dbReference>
<dbReference type="PROSITE" id="PS50206">
    <property type="entry name" value="RHODANESE_3"/>
    <property type="match status" value="1"/>
</dbReference>
<evidence type="ECO:0000259" key="1">
    <source>
        <dbReference type="PROSITE" id="PS50206"/>
    </source>
</evidence>
<dbReference type="EMBL" id="AE016816">
    <property type="protein sequence ID" value="AAS51109.1"/>
    <property type="molecule type" value="Genomic_DNA"/>
</dbReference>
<evidence type="ECO:0000313" key="3">
    <source>
        <dbReference type="Proteomes" id="UP000000591"/>
    </source>
</evidence>
<dbReference type="eggNOG" id="KOG3772">
    <property type="taxonomic scope" value="Eukaryota"/>
</dbReference>
<organism evidence="2 3">
    <name type="scientific">Eremothecium gossypii (strain ATCC 10895 / CBS 109.51 / FGSC 9923 / NRRL Y-1056)</name>
    <name type="common">Yeast</name>
    <name type="synonym">Ashbya gossypii</name>
    <dbReference type="NCBI Taxonomy" id="284811"/>
    <lineage>
        <taxon>Eukaryota</taxon>
        <taxon>Fungi</taxon>
        <taxon>Dikarya</taxon>
        <taxon>Ascomycota</taxon>
        <taxon>Saccharomycotina</taxon>
        <taxon>Saccharomycetes</taxon>
        <taxon>Saccharomycetales</taxon>
        <taxon>Saccharomycetaceae</taxon>
        <taxon>Eremothecium</taxon>
    </lineage>
</organism>
<dbReference type="Pfam" id="PF00581">
    <property type="entry name" value="Rhodanese"/>
    <property type="match status" value="1"/>
</dbReference>
<reference evidence="3" key="2">
    <citation type="journal article" date="2013" name="G3 (Bethesda)">
        <title>Genomes of Ashbya fungi isolated from insects reveal four mating-type loci, numerous translocations, lack of transposons, and distinct gene duplications.</title>
        <authorList>
            <person name="Dietrich F.S."/>
            <person name="Voegeli S."/>
            <person name="Kuo S."/>
            <person name="Philippsen P."/>
        </authorList>
    </citation>
    <scope>GENOME REANNOTATION</scope>
    <source>
        <strain evidence="3">ATCC 10895 / CBS 109.51 / FGSC 9923 / NRRL Y-1056</strain>
    </source>
</reference>
<evidence type="ECO:0000313" key="2">
    <source>
        <dbReference type="EMBL" id="AAS51109.1"/>
    </source>
</evidence>
<dbReference type="GO" id="GO:0005634">
    <property type="term" value="C:nucleus"/>
    <property type="evidence" value="ECO:0000318"/>
    <property type="project" value="GO_Central"/>
</dbReference>
<feature type="domain" description="Rhodanese" evidence="1">
    <location>
        <begin position="28"/>
        <end position="138"/>
    </location>
</feature>
<dbReference type="HOGENOM" id="CLU_107716_1_0_1"/>
<dbReference type="Gene3D" id="3.40.250.10">
    <property type="entry name" value="Rhodanese-like domain"/>
    <property type="match status" value="1"/>
</dbReference>
<dbReference type="SMART" id="SM00450">
    <property type="entry name" value="RHOD"/>
    <property type="match status" value="1"/>
</dbReference>
<name>Q75CN8_EREGS</name>
<dbReference type="InterPro" id="IPR036873">
    <property type="entry name" value="Rhodanese-like_dom_sf"/>
</dbReference>
<dbReference type="CDD" id="cd01531">
    <property type="entry name" value="Acr2p"/>
    <property type="match status" value="1"/>
</dbReference>
<protein>
    <submittedName>
        <fullName evidence="2">ACL119Cp</fullName>
    </submittedName>
</protein>
<sequence>MHSRNISQIRYLEPAELFRWIKQACGADSQPFQVLDVRGSDYIGGHIAGAWNYPYQRLKHESAALDELRAQLLETHAAAAGTGPIHCVFHCAQSQQRGPASAMRFLRALSDGDLPQFEVWVLRGGFNLWQSMYGRDGSVTEDYVPDIWQWQ</sequence>
<dbReference type="Proteomes" id="UP000000591">
    <property type="component" value="Chromosome III"/>
</dbReference>
<accession>Q75CN8</accession>
<gene>
    <name evidence="2" type="ORF">AGOS_ACL119C</name>
</gene>
<keyword evidence="3" id="KW-1185">Reference proteome</keyword>
<dbReference type="FunCoup" id="Q75CN8">
    <property type="interactions" value="201"/>
</dbReference>
<dbReference type="GO" id="GO:0004792">
    <property type="term" value="F:thiosulfate-cyanide sulfurtransferase activity"/>
    <property type="evidence" value="ECO:0007669"/>
    <property type="project" value="EnsemblFungi"/>
</dbReference>
<dbReference type="InterPro" id="IPR001763">
    <property type="entry name" value="Rhodanese-like_dom"/>
</dbReference>
<dbReference type="SUPFAM" id="SSF52821">
    <property type="entry name" value="Rhodanese/Cell cycle control phosphatase"/>
    <property type="match status" value="1"/>
</dbReference>
<dbReference type="PANTHER" id="PTHR10828:SF38">
    <property type="entry name" value="ARSENICAL-RESISTANCE PROTEIN 2-RELATED"/>
    <property type="match status" value="1"/>
</dbReference>
<reference evidence="2 3" key="1">
    <citation type="journal article" date="2004" name="Science">
        <title>The Ashbya gossypii genome as a tool for mapping the ancient Saccharomyces cerevisiae genome.</title>
        <authorList>
            <person name="Dietrich F.S."/>
            <person name="Voegeli S."/>
            <person name="Brachat S."/>
            <person name="Lerch A."/>
            <person name="Gates K."/>
            <person name="Steiner S."/>
            <person name="Mohr C."/>
            <person name="Pohlmann R."/>
            <person name="Luedi P."/>
            <person name="Choi S."/>
            <person name="Wing R.A."/>
            <person name="Flavier A."/>
            <person name="Gaffney T.D."/>
            <person name="Philippsen P."/>
        </authorList>
    </citation>
    <scope>NUCLEOTIDE SEQUENCE [LARGE SCALE GENOMIC DNA]</scope>
    <source>
        <strain evidence="3">ATCC 10895 / CBS 109.51 / FGSC 9923 / NRRL Y-1056</strain>
    </source>
</reference>
<dbReference type="OMA" id="RCTNIPC"/>
<dbReference type="AlphaFoldDB" id="Q75CN8"/>
<dbReference type="OrthoDB" id="102559at2759"/>